<sequence>MAFLLLCIGFTLYFLSFPSATHGKGYSTCLDGWIPFNGSCYLFAHHHMQLTFTGAEQYCRQHNNAHLVHVNNALENAFIKDQLREKQNWQPNEGATNGEDCAIFYSGFDFKWADTYCAHSYLYPPICETPSKEEVIVG</sequence>
<keyword evidence="4" id="KW-1185">Reference proteome</keyword>
<dbReference type="InterPro" id="IPR016186">
    <property type="entry name" value="C-type_lectin-like/link_sf"/>
</dbReference>
<dbReference type="CDD" id="cd00037">
    <property type="entry name" value="CLECT"/>
    <property type="match status" value="1"/>
</dbReference>
<accession>A0ABY7F5C1</accession>
<dbReference type="InterPro" id="IPR001304">
    <property type="entry name" value="C-type_lectin-like"/>
</dbReference>
<dbReference type="Proteomes" id="UP001164746">
    <property type="component" value="Chromosome 10"/>
</dbReference>
<dbReference type="PANTHER" id="PTHR22803">
    <property type="entry name" value="MANNOSE, PHOSPHOLIPASE, LECTIN RECEPTOR RELATED"/>
    <property type="match status" value="1"/>
</dbReference>
<keyword evidence="1" id="KW-0732">Signal</keyword>
<reference evidence="3" key="1">
    <citation type="submission" date="2022-11" db="EMBL/GenBank/DDBJ databases">
        <title>Centuries of genome instability and evolution in soft-shell clam transmissible cancer (bioRxiv).</title>
        <authorList>
            <person name="Hart S.F.M."/>
            <person name="Yonemitsu M.A."/>
            <person name="Giersch R.M."/>
            <person name="Beal B.F."/>
            <person name="Arriagada G."/>
            <person name="Davis B.W."/>
            <person name="Ostrander E.A."/>
            <person name="Goff S.P."/>
            <person name="Metzger M.J."/>
        </authorList>
    </citation>
    <scope>NUCLEOTIDE SEQUENCE</scope>
    <source>
        <strain evidence="3">MELC-2E11</strain>
        <tissue evidence="3">Siphon/mantle</tissue>
    </source>
</reference>
<evidence type="ECO:0000313" key="4">
    <source>
        <dbReference type="Proteomes" id="UP001164746"/>
    </source>
</evidence>
<evidence type="ECO:0000256" key="1">
    <source>
        <dbReference type="SAM" id="SignalP"/>
    </source>
</evidence>
<dbReference type="Gene3D" id="3.10.100.10">
    <property type="entry name" value="Mannose-Binding Protein A, subunit A"/>
    <property type="match status" value="2"/>
</dbReference>
<feature type="domain" description="C-type lectin" evidence="2">
    <location>
        <begin position="36"/>
        <end position="123"/>
    </location>
</feature>
<feature type="signal peptide" evidence="1">
    <location>
        <begin position="1"/>
        <end position="23"/>
    </location>
</feature>
<dbReference type="InterPro" id="IPR016187">
    <property type="entry name" value="CTDL_fold"/>
</dbReference>
<evidence type="ECO:0000313" key="3">
    <source>
        <dbReference type="EMBL" id="WAR17377.1"/>
    </source>
</evidence>
<gene>
    <name evidence="3" type="ORF">MAR_031971</name>
</gene>
<dbReference type="Pfam" id="PF00059">
    <property type="entry name" value="Lectin_C"/>
    <property type="match status" value="1"/>
</dbReference>
<dbReference type="SUPFAM" id="SSF56436">
    <property type="entry name" value="C-type lectin-like"/>
    <property type="match status" value="1"/>
</dbReference>
<evidence type="ECO:0000259" key="2">
    <source>
        <dbReference type="PROSITE" id="PS50041"/>
    </source>
</evidence>
<dbReference type="SMART" id="SM00034">
    <property type="entry name" value="CLECT"/>
    <property type="match status" value="1"/>
</dbReference>
<feature type="chain" id="PRO_5047155314" evidence="1">
    <location>
        <begin position="24"/>
        <end position="138"/>
    </location>
</feature>
<organism evidence="3 4">
    <name type="scientific">Mya arenaria</name>
    <name type="common">Soft-shell clam</name>
    <dbReference type="NCBI Taxonomy" id="6604"/>
    <lineage>
        <taxon>Eukaryota</taxon>
        <taxon>Metazoa</taxon>
        <taxon>Spiralia</taxon>
        <taxon>Lophotrochozoa</taxon>
        <taxon>Mollusca</taxon>
        <taxon>Bivalvia</taxon>
        <taxon>Autobranchia</taxon>
        <taxon>Heteroconchia</taxon>
        <taxon>Euheterodonta</taxon>
        <taxon>Imparidentia</taxon>
        <taxon>Neoheterodontei</taxon>
        <taxon>Myida</taxon>
        <taxon>Myoidea</taxon>
        <taxon>Myidae</taxon>
        <taxon>Mya</taxon>
    </lineage>
</organism>
<dbReference type="InterPro" id="IPR050111">
    <property type="entry name" value="C-type_lectin/snaclec_domain"/>
</dbReference>
<name>A0ABY7F5C1_MYAAR</name>
<dbReference type="EMBL" id="CP111021">
    <property type="protein sequence ID" value="WAR17377.1"/>
    <property type="molecule type" value="Genomic_DNA"/>
</dbReference>
<dbReference type="PROSITE" id="PS50041">
    <property type="entry name" value="C_TYPE_LECTIN_2"/>
    <property type="match status" value="1"/>
</dbReference>
<protein>
    <submittedName>
        <fullName evidence="3">PGCA-like protein</fullName>
    </submittedName>
</protein>
<proteinExistence type="predicted"/>